<evidence type="ECO:0000256" key="1">
    <source>
        <dbReference type="SAM" id="MobiDB-lite"/>
    </source>
</evidence>
<dbReference type="EMBL" id="JBHSPC010000165">
    <property type="protein sequence ID" value="MFC5675487.1"/>
    <property type="molecule type" value="Genomic_DNA"/>
</dbReference>
<accession>A0ABW0XY04</accession>
<dbReference type="Gene3D" id="3.50.50.60">
    <property type="entry name" value="FAD/NAD(P)-binding domain"/>
    <property type="match status" value="1"/>
</dbReference>
<protein>
    <submittedName>
        <fullName evidence="2">Uncharacterized protein</fullName>
    </submittedName>
</protein>
<dbReference type="Proteomes" id="UP001596183">
    <property type="component" value="Unassembled WGS sequence"/>
</dbReference>
<keyword evidence="3" id="KW-1185">Reference proteome</keyword>
<comment type="caution">
    <text evidence="2">The sequence shown here is derived from an EMBL/GenBank/DDBJ whole genome shotgun (WGS) entry which is preliminary data.</text>
</comment>
<evidence type="ECO:0000313" key="3">
    <source>
        <dbReference type="Proteomes" id="UP001596183"/>
    </source>
</evidence>
<evidence type="ECO:0000313" key="2">
    <source>
        <dbReference type="EMBL" id="MFC5675487.1"/>
    </source>
</evidence>
<proteinExistence type="predicted"/>
<dbReference type="InterPro" id="IPR036188">
    <property type="entry name" value="FAD/NAD-bd_sf"/>
</dbReference>
<dbReference type="RefSeq" id="WP_381220662.1">
    <property type="nucleotide sequence ID" value="NZ_JBHSPC010000165.1"/>
</dbReference>
<name>A0ABW0XY04_9ACTN</name>
<gene>
    <name evidence="2" type="ORF">ACFP2V_37175</name>
</gene>
<feature type="region of interest" description="Disordered" evidence="1">
    <location>
        <begin position="1"/>
        <end position="22"/>
    </location>
</feature>
<organism evidence="2 3">
    <name type="scientific">Streptomyces incanus</name>
    <dbReference type="NCBI Taxonomy" id="887453"/>
    <lineage>
        <taxon>Bacteria</taxon>
        <taxon>Bacillati</taxon>
        <taxon>Actinomycetota</taxon>
        <taxon>Actinomycetes</taxon>
        <taxon>Kitasatosporales</taxon>
        <taxon>Streptomycetaceae</taxon>
        <taxon>Streptomyces</taxon>
    </lineage>
</organism>
<reference evidence="3" key="1">
    <citation type="journal article" date="2019" name="Int. J. Syst. Evol. Microbiol.">
        <title>The Global Catalogue of Microorganisms (GCM) 10K type strain sequencing project: providing services to taxonomists for standard genome sequencing and annotation.</title>
        <authorList>
            <consortium name="The Broad Institute Genomics Platform"/>
            <consortium name="The Broad Institute Genome Sequencing Center for Infectious Disease"/>
            <person name="Wu L."/>
            <person name="Ma J."/>
        </authorList>
    </citation>
    <scope>NUCLEOTIDE SEQUENCE [LARGE SCALE GENOMIC DNA]</scope>
    <source>
        <strain evidence="3">JCM 13852</strain>
    </source>
</reference>
<feature type="region of interest" description="Disordered" evidence="1">
    <location>
        <begin position="53"/>
        <end position="72"/>
    </location>
</feature>
<sequence length="72" mass="7707">MNGSDALNSDGRPRHHGGVATVPGLGFVGIEFQRSFSSNTLRGVGRDAAHVLSLLDRSRRPQRRRSPGPSSP</sequence>